<dbReference type="Proteomes" id="UP000588098">
    <property type="component" value="Unassembled WGS sequence"/>
</dbReference>
<evidence type="ECO:0008006" key="3">
    <source>
        <dbReference type="Google" id="ProtNLM"/>
    </source>
</evidence>
<evidence type="ECO:0000313" key="2">
    <source>
        <dbReference type="Proteomes" id="UP000588098"/>
    </source>
</evidence>
<dbReference type="EMBL" id="JACHJL010000035">
    <property type="protein sequence ID" value="MBB5940154.1"/>
    <property type="molecule type" value="Genomic_DNA"/>
</dbReference>
<evidence type="ECO:0000313" key="1">
    <source>
        <dbReference type="EMBL" id="MBB5940154.1"/>
    </source>
</evidence>
<reference evidence="1 2" key="1">
    <citation type="submission" date="2020-08" db="EMBL/GenBank/DDBJ databases">
        <title>Genomic Encyclopedia of Type Strains, Phase III (KMG-III): the genomes of soil and plant-associated and newly described type strains.</title>
        <authorList>
            <person name="Whitman W."/>
        </authorList>
    </citation>
    <scope>NUCLEOTIDE SEQUENCE [LARGE SCALE GENOMIC DNA]</scope>
    <source>
        <strain evidence="1 2">CECT 8305</strain>
    </source>
</reference>
<dbReference type="AlphaFoldDB" id="A0A7W9V3Q0"/>
<dbReference type="RefSeq" id="WP_184580073.1">
    <property type="nucleotide sequence ID" value="NZ_JACHJL010000035.1"/>
</dbReference>
<accession>A0A7W9V3Q0</accession>
<gene>
    <name evidence="1" type="ORF">FHS42_007252</name>
</gene>
<sequence length="179" mass="20074">MRDHTSWGATEAECHLSYPCDQHISQPYDSHHRAIDVAAPVPLAFRWLCQLKVSAYTYGRQGRSPRTLTPGVERLAVGQRFLAFDLVEFEENRHLTGVTYPAARRRYGQIAITYQVEPRGENASRYVVRLNSARRKGVGRPLGDLLATGDGFMMRKQLQTLKALAERDAAGAQMQEGDG</sequence>
<comment type="caution">
    <text evidence="1">The sequence shown here is derived from an EMBL/GenBank/DDBJ whole genome shotgun (WGS) entry which is preliminary data.</text>
</comment>
<protein>
    <recommendedName>
        <fullName evidence="3">SRPBCC family protein</fullName>
    </recommendedName>
</protein>
<organism evidence="1 2">
    <name type="scientific">Streptomyces zagrosensis</name>
    <dbReference type="NCBI Taxonomy" id="1042984"/>
    <lineage>
        <taxon>Bacteria</taxon>
        <taxon>Bacillati</taxon>
        <taxon>Actinomycetota</taxon>
        <taxon>Actinomycetes</taxon>
        <taxon>Kitasatosporales</taxon>
        <taxon>Streptomycetaceae</taxon>
        <taxon>Streptomyces</taxon>
    </lineage>
</organism>
<name>A0A7W9V3Q0_9ACTN</name>
<keyword evidence="2" id="KW-1185">Reference proteome</keyword>
<proteinExistence type="predicted"/>